<dbReference type="PANTHER" id="PTHR43317:SF1">
    <property type="entry name" value="THERMOSPERMINE SYNTHASE ACAULIS5"/>
    <property type="match status" value="1"/>
</dbReference>
<keyword evidence="3" id="KW-1185">Reference proteome</keyword>
<proteinExistence type="predicted"/>
<dbReference type="CDD" id="cd02440">
    <property type="entry name" value="AdoMet_MTases"/>
    <property type="match status" value="1"/>
</dbReference>
<dbReference type="PANTHER" id="PTHR43317">
    <property type="entry name" value="THERMOSPERMINE SYNTHASE ACAULIS5"/>
    <property type="match status" value="1"/>
</dbReference>
<protein>
    <recommendedName>
        <fullName evidence="4">Methyltransferase domain-containing protein</fullName>
    </recommendedName>
</protein>
<organism evidence="2 3">
    <name type="scientific">Terrimonas ginsenosidimutans</name>
    <dbReference type="NCBI Taxonomy" id="2908004"/>
    <lineage>
        <taxon>Bacteria</taxon>
        <taxon>Pseudomonadati</taxon>
        <taxon>Bacteroidota</taxon>
        <taxon>Chitinophagia</taxon>
        <taxon>Chitinophagales</taxon>
        <taxon>Chitinophagaceae</taxon>
        <taxon>Terrimonas</taxon>
    </lineage>
</organism>
<dbReference type="Gene3D" id="3.40.50.150">
    <property type="entry name" value="Vaccinia Virus protein VP39"/>
    <property type="match status" value="1"/>
</dbReference>
<dbReference type="InterPro" id="IPR029063">
    <property type="entry name" value="SAM-dependent_MTases_sf"/>
</dbReference>
<accession>A0ABS9KMG4</accession>
<sequence>MKTPFYKRLLSFLYPVCIEQRSSPLHPVLDLYLYRNQWQLGTKDAWYSDGKRYRPLRTAFRKIRHELSGTHHVLVLGTGLASAVHILEDMGFHPAYTLVDIDNDILLLAVELMPAYDLTRVELVCMDAQLFMQHNQKKYPLIVCDVFMGRNVPGFVSSATFLEQCKAGLQPGGRLILNYLEKGKPLYQEMCQLMDRVFPGYVLIEFGINKIFLTPLQGSFTHVSEGEIG</sequence>
<gene>
    <name evidence="2" type="ORF">LZZ85_04385</name>
</gene>
<dbReference type="EMBL" id="JAKLTR010000002">
    <property type="protein sequence ID" value="MCG2613502.1"/>
    <property type="molecule type" value="Genomic_DNA"/>
</dbReference>
<dbReference type="Proteomes" id="UP001165367">
    <property type="component" value="Unassembled WGS sequence"/>
</dbReference>
<evidence type="ECO:0000256" key="1">
    <source>
        <dbReference type="ARBA" id="ARBA00023115"/>
    </source>
</evidence>
<reference evidence="2" key="1">
    <citation type="submission" date="2022-01" db="EMBL/GenBank/DDBJ databases">
        <authorList>
            <person name="Jo J.-H."/>
            <person name="Im W.-T."/>
        </authorList>
    </citation>
    <scope>NUCLEOTIDE SEQUENCE</scope>
    <source>
        <strain evidence="2">NA20</strain>
    </source>
</reference>
<name>A0ABS9KMG4_9BACT</name>
<evidence type="ECO:0008006" key="4">
    <source>
        <dbReference type="Google" id="ProtNLM"/>
    </source>
</evidence>
<dbReference type="Pfam" id="PF01564">
    <property type="entry name" value="Spermine_synth"/>
    <property type="match status" value="1"/>
</dbReference>
<keyword evidence="1" id="KW-0620">Polyamine biosynthesis</keyword>
<comment type="caution">
    <text evidence="2">The sequence shown here is derived from an EMBL/GenBank/DDBJ whole genome shotgun (WGS) entry which is preliminary data.</text>
</comment>
<dbReference type="RefSeq" id="WP_237868730.1">
    <property type="nucleotide sequence ID" value="NZ_JAKLTR010000002.1"/>
</dbReference>
<dbReference type="SUPFAM" id="SSF53335">
    <property type="entry name" value="S-adenosyl-L-methionine-dependent methyltransferases"/>
    <property type="match status" value="1"/>
</dbReference>
<evidence type="ECO:0000313" key="3">
    <source>
        <dbReference type="Proteomes" id="UP001165367"/>
    </source>
</evidence>
<evidence type="ECO:0000313" key="2">
    <source>
        <dbReference type="EMBL" id="MCG2613502.1"/>
    </source>
</evidence>